<organism evidence="1">
    <name type="scientific">bioreactor metagenome</name>
    <dbReference type="NCBI Taxonomy" id="1076179"/>
    <lineage>
        <taxon>unclassified sequences</taxon>
        <taxon>metagenomes</taxon>
        <taxon>ecological metagenomes</taxon>
    </lineage>
</organism>
<accession>A0A645IFQ3</accession>
<protein>
    <submittedName>
        <fullName evidence="1">Uncharacterized protein</fullName>
    </submittedName>
</protein>
<proteinExistence type="predicted"/>
<dbReference type="EMBL" id="VSSQ01112427">
    <property type="protein sequence ID" value="MPN49309.1"/>
    <property type="molecule type" value="Genomic_DNA"/>
</dbReference>
<comment type="caution">
    <text evidence="1">The sequence shown here is derived from an EMBL/GenBank/DDBJ whole genome shotgun (WGS) entry which is preliminary data.</text>
</comment>
<sequence>MRQVGYILDFQELLDGNIRPQAYFVYLKDKPELDHSFIRSIPAGEYLCFRGKILTEDFDPGYIRKFFGNKEDNKTANDNRLVVANEYEDNFHQFMECVYEIQILL</sequence>
<name>A0A645IFQ3_9ZZZZ</name>
<gene>
    <name evidence="1" type="ORF">SDC9_196926</name>
</gene>
<reference evidence="1" key="1">
    <citation type="submission" date="2019-08" db="EMBL/GenBank/DDBJ databases">
        <authorList>
            <person name="Kucharzyk K."/>
            <person name="Murdoch R.W."/>
            <person name="Higgins S."/>
            <person name="Loffler F."/>
        </authorList>
    </citation>
    <scope>NUCLEOTIDE SEQUENCE</scope>
</reference>
<dbReference type="AlphaFoldDB" id="A0A645IFQ3"/>
<evidence type="ECO:0000313" key="1">
    <source>
        <dbReference type="EMBL" id="MPN49309.1"/>
    </source>
</evidence>